<accession>A0ACB9L138</accession>
<evidence type="ECO:0000313" key="1">
    <source>
        <dbReference type="EMBL" id="KAI4303499.1"/>
    </source>
</evidence>
<organism evidence="1 2">
    <name type="scientific">Melastoma candidum</name>
    <dbReference type="NCBI Taxonomy" id="119954"/>
    <lineage>
        <taxon>Eukaryota</taxon>
        <taxon>Viridiplantae</taxon>
        <taxon>Streptophyta</taxon>
        <taxon>Embryophyta</taxon>
        <taxon>Tracheophyta</taxon>
        <taxon>Spermatophyta</taxon>
        <taxon>Magnoliopsida</taxon>
        <taxon>eudicotyledons</taxon>
        <taxon>Gunneridae</taxon>
        <taxon>Pentapetalae</taxon>
        <taxon>rosids</taxon>
        <taxon>malvids</taxon>
        <taxon>Myrtales</taxon>
        <taxon>Melastomataceae</taxon>
        <taxon>Melastomatoideae</taxon>
        <taxon>Melastomateae</taxon>
        <taxon>Melastoma</taxon>
    </lineage>
</organism>
<comment type="caution">
    <text evidence="1">The sequence shown here is derived from an EMBL/GenBank/DDBJ whole genome shotgun (WGS) entry which is preliminary data.</text>
</comment>
<sequence length="324" mass="35667">MSSMPSKRQNTSRLRGLSLYNNFATDCAGDVSEDSEWRPWLIPVFVLASMVVFVVTMYVNNCPMNNSRAFGDCVAKPLGALAFQPLRENPLFGPSSSTLVKMGALDWSKIVHQKQGWRLITSIWLHAGVVHMLLNLSCLTLLGVCLEQRFGFARVGIIYLLSGFSGSILSSFFIEGRVSAGASGALFGLVGAMLSEIMANWTVYTNKAPTILKLLCIMAVNLAIGILPHVDNFTHIGGLISGLLLGLVILVPPQYAWLRRYFPVNSPVKFKRNTFRNALRLVAMSLFMIGMVAALAMLFKGKTGNENCSWCHYLSCVPTSKWQC</sequence>
<name>A0ACB9L138_9MYRT</name>
<protein>
    <submittedName>
        <fullName evidence="1">Uncharacterized protein</fullName>
    </submittedName>
</protein>
<dbReference type="EMBL" id="CM042891">
    <property type="protein sequence ID" value="KAI4303499.1"/>
    <property type="molecule type" value="Genomic_DNA"/>
</dbReference>
<dbReference type="Proteomes" id="UP001057402">
    <property type="component" value="Chromosome 12"/>
</dbReference>
<reference evidence="2" key="1">
    <citation type="journal article" date="2023" name="Front. Plant Sci.">
        <title>Chromosomal-level genome assembly of Melastoma candidum provides insights into trichome evolution.</title>
        <authorList>
            <person name="Zhong Y."/>
            <person name="Wu W."/>
            <person name="Sun C."/>
            <person name="Zou P."/>
            <person name="Liu Y."/>
            <person name="Dai S."/>
            <person name="Zhou R."/>
        </authorList>
    </citation>
    <scope>NUCLEOTIDE SEQUENCE [LARGE SCALE GENOMIC DNA]</scope>
</reference>
<proteinExistence type="predicted"/>
<keyword evidence="2" id="KW-1185">Reference proteome</keyword>
<gene>
    <name evidence="1" type="ORF">MLD38_039119</name>
</gene>
<evidence type="ECO:0000313" key="2">
    <source>
        <dbReference type="Proteomes" id="UP001057402"/>
    </source>
</evidence>